<evidence type="ECO:0000313" key="4">
    <source>
        <dbReference type="Proteomes" id="UP000183940"/>
    </source>
</evidence>
<dbReference type="PANTHER" id="PTHR31350:SF21">
    <property type="entry name" value="F-BOX ONLY PROTEIN 21"/>
    <property type="match status" value="1"/>
</dbReference>
<sequence>MDFSRTRQQFYQEIQQPEASISLAKAALYIAAEAYPELNPVEYLQQLDRMAAEIQSQLPSQRYPLRVIQTINDYLYEQLGFRGNTEDYYDPRNSFLNEVLNRRTGIPITLALVYLELAQRLEFPMVGIGMPGHFLIRPDFEEVGIFVDAFDRGEVLFPEDCAKRLAQIYGQPIELKPKYLAPVSPRQFLARMLTNLKVIYLHNHQIDRALAAIERILLLFPQAPMELRDRGLISYELGNWSLATQDLEDYLYYLPQAQDKMMIRQILAKMEANQG</sequence>
<dbReference type="SUPFAM" id="SSF48452">
    <property type="entry name" value="TPR-like"/>
    <property type="match status" value="1"/>
</dbReference>
<comment type="caution">
    <text evidence="3">The sequence shown here is derived from an EMBL/GenBank/DDBJ whole genome shotgun (WGS) entry which is preliminary data.</text>
</comment>
<dbReference type="Pfam" id="PF13371">
    <property type="entry name" value="TPR_9"/>
    <property type="match status" value="1"/>
</dbReference>
<dbReference type="AlphaFoldDB" id="A0A1L9QW49"/>
<dbReference type="Pfam" id="PF13369">
    <property type="entry name" value="Transglut_core2"/>
    <property type="match status" value="1"/>
</dbReference>
<dbReference type="PANTHER" id="PTHR31350">
    <property type="entry name" value="SI:DKEY-261L7.2"/>
    <property type="match status" value="1"/>
</dbReference>
<dbReference type="InterPro" id="IPR032698">
    <property type="entry name" value="SirB1_N"/>
</dbReference>
<dbReference type="Gene3D" id="1.25.40.10">
    <property type="entry name" value="Tetratricopeptide repeat domain"/>
    <property type="match status" value="1"/>
</dbReference>
<dbReference type="InterPro" id="IPR011990">
    <property type="entry name" value="TPR-like_helical_dom_sf"/>
</dbReference>
<accession>A0A1L9QW49</accession>
<evidence type="ECO:0000259" key="2">
    <source>
        <dbReference type="Pfam" id="PF13369"/>
    </source>
</evidence>
<dbReference type="EMBL" id="MLAW01000004">
    <property type="protein sequence ID" value="OJJ26921.1"/>
    <property type="molecule type" value="Genomic_DNA"/>
</dbReference>
<comment type="similarity">
    <text evidence="1">Belongs to the UPF0162 family.</text>
</comment>
<protein>
    <recommendedName>
        <fullName evidence="2">Protein SirB1 N-terminal domain-containing protein</fullName>
    </recommendedName>
</protein>
<evidence type="ECO:0000313" key="3">
    <source>
        <dbReference type="EMBL" id="OJJ26921.1"/>
    </source>
</evidence>
<keyword evidence="4" id="KW-1185">Reference proteome</keyword>
<proteinExistence type="inferred from homology"/>
<evidence type="ECO:0000256" key="1">
    <source>
        <dbReference type="ARBA" id="ARBA00007100"/>
    </source>
</evidence>
<dbReference type="Proteomes" id="UP000183940">
    <property type="component" value="Unassembled WGS sequence"/>
</dbReference>
<reference evidence="3" key="1">
    <citation type="submission" date="2016-10" db="EMBL/GenBank/DDBJ databases">
        <title>CRISPR-Cas defence system in Roseofilum reptotaenium: evidence of a bacteriophage-cyanobacterium arms race in the coral black band disease.</title>
        <authorList>
            <person name="Buerger P."/>
            <person name="Wood-Charlson E.M."/>
            <person name="Weynberg K.D."/>
            <person name="Willis B."/>
            <person name="Van Oppen M.J."/>
        </authorList>
    </citation>
    <scope>NUCLEOTIDE SEQUENCE [LARGE SCALE GENOMIC DNA]</scope>
    <source>
        <strain evidence="3">AO1-A</strain>
    </source>
</reference>
<gene>
    <name evidence="3" type="ORF">BI308_04320</name>
</gene>
<feature type="domain" description="Protein SirB1 N-terminal" evidence="2">
    <location>
        <begin position="42"/>
        <end position="193"/>
    </location>
</feature>
<organism evidence="3 4">
    <name type="scientific">Roseofilum reptotaenium AO1-A</name>
    <dbReference type="NCBI Taxonomy" id="1925591"/>
    <lineage>
        <taxon>Bacteria</taxon>
        <taxon>Bacillati</taxon>
        <taxon>Cyanobacteriota</taxon>
        <taxon>Cyanophyceae</taxon>
        <taxon>Desertifilales</taxon>
        <taxon>Desertifilaceae</taxon>
        <taxon>Roseofilum</taxon>
    </lineage>
</organism>
<name>A0A1L9QW49_9CYAN</name>